<dbReference type="EMBL" id="WNKS01000027">
    <property type="protein sequence ID" value="MTV33145.1"/>
    <property type="molecule type" value="Genomic_DNA"/>
</dbReference>
<evidence type="ECO:0008006" key="4">
    <source>
        <dbReference type="Google" id="ProtNLM"/>
    </source>
</evidence>
<evidence type="ECO:0000313" key="3">
    <source>
        <dbReference type="Proteomes" id="UP000439113"/>
    </source>
</evidence>
<dbReference type="AlphaFoldDB" id="A0A6N8DU86"/>
<feature type="region of interest" description="Disordered" evidence="1">
    <location>
        <begin position="1"/>
        <end position="23"/>
    </location>
</feature>
<evidence type="ECO:0000313" key="2">
    <source>
        <dbReference type="EMBL" id="MTV33145.1"/>
    </source>
</evidence>
<evidence type="ECO:0000256" key="1">
    <source>
        <dbReference type="SAM" id="MobiDB-lite"/>
    </source>
</evidence>
<comment type="caution">
    <text evidence="2">The sequence shown here is derived from an EMBL/GenBank/DDBJ whole genome shotgun (WGS) entry which is preliminary data.</text>
</comment>
<reference evidence="2 3" key="1">
    <citation type="submission" date="2019-11" db="EMBL/GenBank/DDBJ databases">
        <title>Whole-genome sequence of a Rhodoblastus acidophilus DSM 142.</title>
        <authorList>
            <person name="Kyndt J.A."/>
            <person name="Meyer T.E."/>
        </authorList>
    </citation>
    <scope>NUCLEOTIDE SEQUENCE [LARGE SCALE GENOMIC DNA]</scope>
    <source>
        <strain evidence="2 3">DSM 142</strain>
    </source>
</reference>
<gene>
    <name evidence="2" type="ORF">GJ654_19360</name>
</gene>
<protein>
    <recommendedName>
        <fullName evidence="4">Papain-like cysteine peptidase</fullName>
    </recommendedName>
</protein>
<accession>A0A6N8DU86</accession>
<sequence>MKNWREKHLSFDPARGEQRTPGETRLTEVSLDQLRQKELTHIVSLGPRCALAYNLRRYFDFAMAFPFDWWITPVNGLIKALACSVGVETLYAQDGLERTKEGKTVRHRDLQIRFPHEFPHAGELPGRPIVSNFYDHVDGPKRRTTHLVERFLGLNDPNSRILFAREPDDFGGDISSQDHAAISAQLARLFPDALWTLAIVRGPRETDAFGWKCDPECWDSVLRGLDVRLSRDHHVSFVDRATPISADMATL</sequence>
<organism evidence="2 3">
    <name type="scientific">Rhodoblastus acidophilus</name>
    <name type="common">Rhodopseudomonas acidophila</name>
    <dbReference type="NCBI Taxonomy" id="1074"/>
    <lineage>
        <taxon>Bacteria</taxon>
        <taxon>Pseudomonadati</taxon>
        <taxon>Pseudomonadota</taxon>
        <taxon>Alphaproteobacteria</taxon>
        <taxon>Hyphomicrobiales</taxon>
        <taxon>Rhodoblastaceae</taxon>
        <taxon>Rhodoblastus</taxon>
    </lineage>
</organism>
<proteinExistence type="predicted"/>
<name>A0A6N8DU86_RHOAC</name>
<dbReference type="Proteomes" id="UP000439113">
    <property type="component" value="Unassembled WGS sequence"/>
</dbReference>
<dbReference type="OrthoDB" id="8457147at2"/>